<dbReference type="Proteomes" id="UP000557193">
    <property type="component" value="Unassembled WGS sequence"/>
</dbReference>
<proteinExistence type="predicted"/>
<dbReference type="EMBL" id="JACHLL010000004">
    <property type="protein sequence ID" value="MBB6342162.1"/>
    <property type="molecule type" value="Genomic_DNA"/>
</dbReference>
<gene>
    <name evidence="1" type="ORF">HNP49_002344</name>
</gene>
<reference evidence="1 2" key="1">
    <citation type="submission" date="2020-08" db="EMBL/GenBank/DDBJ databases">
        <title>Functional genomics of gut bacteria from endangered species of beetles.</title>
        <authorList>
            <person name="Carlos-Shanley C."/>
        </authorList>
    </citation>
    <scope>NUCLEOTIDE SEQUENCE [LARGE SCALE GENOMIC DNA]</scope>
    <source>
        <strain evidence="1 2">S00202</strain>
    </source>
</reference>
<dbReference type="AlphaFoldDB" id="A0A7X0BSP2"/>
<evidence type="ECO:0000313" key="2">
    <source>
        <dbReference type="Proteomes" id="UP000557193"/>
    </source>
</evidence>
<accession>A0A7X0BSP2</accession>
<protein>
    <submittedName>
        <fullName evidence="1">Uncharacterized protein</fullName>
    </submittedName>
</protein>
<keyword evidence="2" id="KW-1185">Reference proteome</keyword>
<organism evidence="1 2">
    <name type="scientific">Pseudomonas fluvialis</name>
    <dbReference type="NCBI Taxonomy" id="1793966"/>
    <lineage>
        <taxon>Bacteria</taxon>
        <taxon>Pseudomonadati</taxon>
        <taxon>Pseudomonadota</taxon>
        <taxon>Gammaproteobacteria</taxon>
        <taxon>Pseudomonadales</taxon>
        <taxon>Pseudomonadaceae</taxon>
        <taxon>Pseudomonas</taxon>
    </lineage>
</organism>
<evidence type="ECO:0000313" key="1">
    <source>
        <dbReference type="EMBL" id="MBB6342162.1"/>
    </source>
</evidence>
<sequence>MSDGFERCLQVSHVVLQILALGDLNVEIQQVCT</sequence>
<name>A0A7X0BSP2_9PSED</name>
<comment type="caution">
    <text evidence="1">The sequence shown here is derived from an EMBL/GenBank/DDBJ whole genome shotgun (WGS) entry which is preliminary data.</text>
</comment>